<dbReference type="GO" id="GO:0051205">
    <property type="term" value="P:protein insertion into membrane"/>
    <property type="evidence" value="ECO:0007669"/>
    <property type="project" value="UniProtKB-UniRule"/>
</dbReference>
<dbReference type="AlphaFoldDB" id="A0A090QZD6"/>
<dbReference type="FunFam" id="3.10.20.310:FF:000001">
    <property type="entry name" value="Outer membrane protein assembly factor BamA"/>
    <property type="match status" value="1"/>
</dbReference>
<dbReference type="GO" id="GO:0043165">
    <property type="term" value="P:Gram-negative-bacterium-type cell outer membrane assembly"/>
    <property type="evidence" value="ECO:0007669"/>
    <property type="project" value="UniProtKB-UniRule"/>
</dbReference>
<dbReference type="PIRSF" id="PIRSF006076">
    <property type="entry name" value="OM_assembly_OMP85"/>
    <property type="match status" value="1"/>
</dbReference>
<evidence type="ECO:0000256" key="6">
    <source>
        <dbReference type="ARBA" id="ARBA00023136"/>
    </source>
</evidence>
<keyword evidence="5 8" id="KW-0677">Repeat</keyword>
<dbReference type="HAMAP" id="MF_01430">
    <property type="entry name" value="OM_assembly_BamA"/>
    <property type="match status" value="1"/>
</dbReference>
<feature type="signal peptide" evidence="8">
    <location>
        <begin position="1"/>
        <end position="20"/>
    </location>
</feature>
<keyword evidence="7 8" id="KW-0998">Cell outer membrane</keyword>
<evidence type="ECO:0000259" key="10">
    <source>
        <dbReference type="PROSITE" id="PS51779"/>
    </source>
</evidence>
<accession>A0A090QZD6</accession>
<dbReference type="InterPro" id="IPR034746">
    <property type="entry name" value="POTRA"/>
</dbReference>
<comment type="similarity">
    <text evidence="8">Belongs to the BamA family.</text>
</comment>
<dbReference type="FunFam" id="2.40.160.50:FF:000001">
    <property type="entry name" value="Outer membrane protein assembly factor BamA"/>
    <property type="match status" value="1"/>
</dbReference>
<dbReference type="FunFam" id="3.10.20.310:FF:000003">
    <property type="entry name" value="Outer membrane protein assembly factor BamA"/>
    <property type="match status" value="1"/>
</dbReference>
<feature type="domain" description="POTRA" evidence="10">
    <location>
        <begin position="266"/>
        <end position="344"/>
    </location>
</feature>
<dbReference type="STRING" id="754436.JCM19237_871"/>
<dbReference type="InterPro" id="IPR000184">
    <property type="entry name" value="Bac_surfAg_D15"/>
</dbReference>
<proteinExistence type="inferred from homology"/>
<feature type="domain" description="POTRA" evidence="10">
    <location>
        <begin position="92"/>
        <end position="172"/>
    </location>
</feature>
<comment type="subunit">
    <text evidence="8">Part of the Bam complex.</text>
</comment>
<gene>
    <name evidence="8" type="primary">bamA</name>
    <name evidence="11" type="ORF">JCM19237_871</name>
</gene>
<evidence type="ECO:0000256" key="8">
    <source>
        <dbReference type="HAMAP-Rule" id="MF_01430"/>
    </source>
</evidence>
<dbReference type="InterPro" id="IPR039910">
    <property type="entry name" value="D15-like"/>
</dbReference>
<dbReference type="PROSITE" id="PS51779">
    <property type="entry name" value="POTRA"/>
    <property type="match status" value="5"/>
</dbReference>
<evidence type="ECO:0000256" key="3">
    <source>
        <dbReference type="ARBA" id="ARBA00022692"/>
    </source>
</evidence>
<feature type="domain" description="POTRA" evidence="10">
    <location>
        <begin position="347"/>
        <end position="421"/>
    </location>
</feature>
<evidence type="ECO:0000256" key="4">
    <source>
        <dbReference type="ARBA" id="ARBA00022729"/>
    </source>
</evidence>
<dbReference type="PANTHER" id="PTHR12815:SF23">
    <property type="entry name" value="OUTER MEMBRANE PROTEIN ASSEMBLY FACTOR BAMA"/>
    <property type="match status" value="1"/>
</dbReference>
<evidence type="ECO:0000313" key="11">
    <source>
        <dbReference type="EMBL" id="GAL07633.1"/>
    </source>
</evidence>
<dbReference type="GO" id="GO:1990063">
    <property type="term" value="C:Bam protein complex"/>
    <property type="evidence" value="ECO:0007669"/>
    <property type="project" value="TreeGrafter"/>
</dbReference>
<feature type="domain" description="POTRA" evidence="10">
    <location>
        <begin position="24"/>
        <end position="91"/>
    </location>
</feature>
<keyword evidence="6 8" id="KW-0472">Membrane</keyword>
<dbReference type="Proteomes" id="UP000029227">
    <property type="component" value="Unassembled WGS sequence"/>
</dbReference>
<dbReference type="PANTHER" id="PTHR12815">
    <property type="entry name" value="SORTING AND ASSEMBLY MACHINERY SAMM50 PROTEIN FAMILY MEMBER"/>
    <property type="match status" value="1"/>
</dbReference>
<comment type="caution">
    <text evidence="11">The sequence shown here is derived from an EMBL/GenBank/DDBJ whole genome shotgun (WGS) entry which is preliminary data.</text>
</comment>
<dbReference type="FunFam" id="3.10.20.310:FF:000004">
    <property type="entry name" value="Outer membrane protein assembly factor BamA"/>
    <property type="match status" value="1"/>
</dbReference>
<organism evidence="11 12">
    <name type="scientific">Photobacterium aphoticum</name>
    <dbReference type="NCBI Taxonomy" id="754436"/>
    <lineage>
        <taxon>Bacteria</taxon>
        <taxon>Pseudomonadati</taxon>
        <taxon>Pseudomonadota</taxon>
        <taxon>Gammaproteobacteria</taxon>
        <taxon>Vibrionales</taxon>
        <taxon>Vibrionaceae</taxon>
        <taxon>Photobacterium</taxon>
    </lineage>
</organism>
<evidence type="ECO:0000256" key="5">
    <source>
        <dbReference type="ARBA" id="ARBA00022737"/>
    </source>
</evidence>
<keyword evidence="3 8" id="KW-0812">Transmembrane</keyword>
<dbReference type="Gene3D" id="2.40.160.50">
    <property type="entry name" value="membrane protein fhac: a member of the omp85/tpsb transporter family"/>
    <property type="match status" value="1"/>
</dbReference>
<dbReference type="InterPro" id="IPR010827">
    <property type="entry name" value="BamA/TamA_POTRA"/>
</dbReference>
<keyword evidence="2 8" id="KW-1134">Transmembrane beta strand</keyword>
<dbReference type="Gene3D" id="3.10.20.310">
    <property type="entry name" value="membrane protein fhac"/>
    <property type="match status" value="5"/>
</dbReference>
<comment type="subcellular location">
    <subcellularLocation>
        <location evidence="8">Cell outer membrane</location>
    </subcellularLocation>
    <subcellularLocation>
        <location evidence="1">Membrane</location>
    </subcellularLocation>
</comment>
<dbReference type="eggNOG" id="COG4775">
    <property type="taxonomic scope" value="Bacteria"/>
</dbReference>
<evidence type="ECO:0000313" key="12">
    <source>
        <dbReference type="Proteomes" id="UP000029227"/>
    </source>
</evidence>
<evidence type="ECO:0000256" key="9">
    <source>
        <dbReference type="NCBIfam" id="TIGR03303"/>
    </source>
</evidence>
<feature type="domain" description="POTRA" evidence="10">
    <location>
        <begin position="175"/>
        <end position="263"/>
    </location>
</feature>
<feature type="chain" id="PRO_5008982899" description="Outer membrane protein assembly factor BamA" evidence="8">
    <location>
        <begin position="21"/>
        <end position="819"/>
    </location>
</feature>
<dbReference type="FunFam" id="3.10.20.310:FF:000002">
    <property type="entry name" value="Outer membrane protein assembly factor BamA"/>
    <property type="match status" value="1"/>
</dbReference>
<comment type="function">
    <text evidence="8">Part of the outer membrane protein assembly complex, which is involved in assembly and insertion of beta-barrel proteins into the outer membrane.</text>
</comment>
<evidence type="ECO:0000256" key="1">
    <source>
        <dbReference type="ARBA" id="ARBA00004370"/>
    </source>
</evidence>
<reference evidence="11 12" key="1">
    <citation type="journal article" date="2014" name="Genome Announc.">
        <title>Draft Genome Sequences of Two Vibrionaceae Species, Vibrio ponticus C121 and Photobacterium aphoticum C119, Isolated as Coral Reef Microbiota.</title>
        <authorList>
            <person name="Al-saari N."/>
            <person name="Meirelles P.M."/>
            <person name="Mino S."/>
            <person name="Suda W."/>
            <person name="Oshima K."/>
            <person name="Hattori M."/>
            <person name="Ohkuma M."/>
            <person name="Thompson F.L."/>
            <person name="Gomez-Gil B."/>
            <person name="Sawabe T."/>
            <person name="Sawabe T."/>
        </authorList>
    </citation>
    <scope>NUCLEOTIDE SEQUENCE [LARGE SCALE GENOMIC DNA]</scope>
    <source>
        <strain evidence="11 12">JCM 19237</strain>
    </source>
</reference>
<keyword evidence="4 8" id="KW-0732">Signal</keyword>
<dbReference type="Pfam" id="PF07244">
    <property type="entry name" value="POTRA"/>
    <property type="match status" value="4"/>
</dbReference>
<evidence type="ECO:0000256" key="2">
    <source>
        <dbReference type="ARBA" id="ARBA00022452"/>
    </source>
</evidence>
<protein>
    <recommendedName>
        <fullName evidence="8 9">Outer membrane protein assembly factor BamA</fullName>
    </recommendedName>
</protein>
<dbReference type="Pfam" id="PF01103">
    <property type="entry name" value="Omp85"/>
    <property type="match status" value="1"/>
</dbReference>
<dbReference type="EMBL" id="BBMN01000018">
    <property type="protein sequence ID" value="GAL07633.1"/>
    <property type="molecule type" value="Genomic_DNA"/>
</dbReference>
<dbReference type="NCBIfam" id="NF008287">
    <property type="entry name" value="PRK11067.1"/>
    <property type="match status" value="1"/>
</dbReference>
<sequence length="819" mass="92088" precursor="true">MAMKKLLVASLLFGSSVAHSADQFVVEDIRFDGLQRVTLGAALLKMPVRVGDTIDDRDVSEMIQSLFASGNFEDIKVYRDGNTLVVAVQERPTIASITFSGNKAIKEEQLKENLDASRIRVGESLDRTTLSKIEKGLEDFYYSVGKYNASVQAVVTPLPRNRADLKFVFTEGVSAEIEQINFVGNTVFTDEELLDKFNLQDDLPWWNFFGERKYQKQVLAGDLETLRSMYLNNGYLKYRLDATQVAISPDKKGVYITLKINEGEQYNVEKVQLRGNLLGKDTELESLVTIKSGDVYNGAQVTALEEALKRKLGELGYAYPQVNTLPDFDDENQEVTLIVNVEPGKRIYVRDISFSGNTSTKDEVLRREMRQMEGSWLNSRMVERGKERLNRTGFFETVDVQTVRVPGSDDQVDLKYTVKEANAGNINFGVGYGTESGISFQAGIQQDNFLGTGNRFGINAMVNDYQKNLSLEYRDPYFTLDGISLGGKVYYNEFEASDANISDYTNQSYGASLTWGFPFDELNFFEFGLGYDHNKISNTQEYYQIEKFKAIHGFNRGDNAIELDDFNWSISWTRNNLNRGYFPTAGNHQRASFRMTIPGSDAQFFKAQYDVRQYIPITEQQDYTLLLRGRLGYGNGYGTTDNGSDQLLPFYENYYAGGFSTLRGFRSNTVGPKAVYLDYTNGGNNPELIGTDDAAGGNAVALASMELIVPTPFASEEYRNQIRTSFFVDAGTVWDTEYDLSESDGKYLHDYSDPSLIRASYGAALQWMSPMGPLVFSVAKQSRNTKAMMKNSLPSPLVEHSKKFKEIPLKQWIKAAGLG</sequence>
<dbReference type="InterPro" id="IPR023707">
    <property type="entry name" value="OM_assembly_BamA"/>
</dbReference>
<name>A0A090QZD6_9GAMM</name>
<evidence type="ECO:0000256" key="7">
    <source>
        <dbReference type="ARBA" id="ARBA00023237"/>
    </source>
</evidence>
<dbReference type="NCBIfam" id="TIGR03303">
    <property type="entry name" value="OM_YaeT"/>
    <property type="match status" value="1"/>
</dbReference>